<dbReference type="Proteomes" id="UP000183407">
    <property type="component" value="Unassembled WGS sequence"/>
</dbReference>
<name>A0A1H4J7K1_RHOJO</name>
<dbReference type="PROSITE" id="PS51194">
    <property type="entry name" value="HELICASE_CTER"/>
    <property type="match status" value="1"/>
</dbReference>
<evidence type="ECO:0000259" key="5">
    <source>
        <dbReference type="PROSITE" id="PS51192"/>
    </source>
</evidence>
<dbReference type="AlphaFoldDB" id="A0A1H4J7K1"/>
<keyword evidence="1" id="KW-0547">Nucleotide-binding</keyword>
<dbReference type="GO" id="GO:0003676">
    <property type="term" value="F:nucleic acid binding"/>
    <property type="evidence" value="ECO:0007669"/>
    <property type="project" value="InterPro"/>
</dbReference>
<organism evidence="7 8">
    <name type="scientific">Rhodococcus jostii</name>
    <dbReference type="NCBI Taxonomy" id="132919"/>
    <lineage>
        <taxon>Bacteria</taxon>
        <taxon>Bacillati</taxon>
        <taxon>Actinomycetota</taxon>
        <taxon>Actinomycetes</taxon>
        <taxon>Mycobacteriales</taxon>
        <taxon>Nocardiaceae</taxon>
        <taxon>Rhodococcus</taxon>
    </lineage>
</organism>
<dbReference type="GO" id="GO:0016787">
    <property type="term" value="F:hydrolase activity"/>
    <property type="evidence" value="ECO:0007669"/>
    <property type="project" value="UniProtKB-KW"/>
</dbReference>
<dbReference type="Pfam" id="PF00270">
    <property type="entry name" value="DEAD"/>
    <property type="match status" value="1"/>
</dbReference>
<dbReference type="PANTHER" id="PTHR12131:SF1">
    <property type="entry name" value="ATP-DEPENDENT RNA HELICASE SUPV3L1, MITOCHONDRIAL-RELATED"/>
    <property type="match status" value="1"/>
</dbReference>
<dbReference type="GO" id="GO:0004386">
    <property type="term" value="F:helicase activity"/>
    <property type="evidence" value="ECO:0007669"/>
    <property type="project" value="UniProtKB-KW"/>
</dbReference>
<dbReference type="RefSeq" id="WP_073366408.1">
    <property type="nucleotide sequence ID" value="NZ_FNTL01000003.1"/>
</dbReference>
<keyword evidence="3 7" id="KW-0347">Helicase</keyword>
<evidence type="ECO:0000256" key="2">
    <source>
        <dbReference type="ARBA" id="ARBA00022801"/>
    </source>
</evidence>
<accession>A0A1H4J7K1</accession>
<evidence type="ECO:0000259" key="6">
    <source>
        <dbReference type="PROSITE" id="PS51194"/>
    </source>
</evidence>
<dbReference type="PANTHER" id="PTHR12131">
    <property type="entry name" value="ATP-DEPENDENT RNA AND DNA HELICASE"/>
    <property type="match status" value="1"/>
</dbReference>
<keyword evidence="2" id="KW-0378">Hydrolase</keyword>
<gene>
    <name evidence="7" type="ORF">SAMN04490220_0692</name>
</gene>
<dbReference type="Gene3D" id="3.40.50.300">
    <property type="entry name" value="P-loop containing nucleotide triphosphate hydrolases"/>
    <property type="match status" value="2"/>
</dbReference>
<evidence type="ECO:0000313" key="7">
    <source>
        <dbReference type="EMBL" id="SEB42274.1"/>
    </source>
</evidence>
<dbReference type="InterPro" id="IPR014001">
    <property type="entry name" value="Helicase_ATP-bd"/>
</dbReference>
<dbReference type="GO" id="GO:0005524">
    <property type="term" value="F:ATP binding"/>
    <property type="evidence" value="ECO:0007669"/>
    <property type="project" value="UniProtKB-KW"/>
</dbReference>
<evidence type="ECO:0000256" key="1">
    <source>
        <dbReference type="ARBA" id="ARBA00022741"/>
    </source>
</evidence>
<evidence type="ECO:0000256" key="4">
    <source>
        <dbReference type="ARBA" id="ARBA00022840"/>
    </source>
</evidence>
<dbReference type="InterPro" id="IPR001650">
    <property type="entry name" value="Helicase_C-like"/>
</dbReference>
<feature type="domain" description="Helicase ATP-binding" evidence="5">
    <location>
        <begin position="152"/>
        <end position="326"/>
    </location>
</feature>
<keyword evidence="4" id="KW-0067">ATP-binding</keyword>
<evidence type="ECO:0000256" key="3">
    <source>
        <dbReference type="ARBA" id="ARBA00022806"/>
    </source>
</evidence>
<feature type="domain" description="Helicase C-terminal" evidence="6">
    <location>
        <begin position="408"/>
        <end position="553"/>
    </location>
</feature>
<dbReference type="Pfam" id="PF00271">
    <property type="entry name" value="Helicase_C"/>
    <property type="match status" value="1"/>
</dbReference>
<dbReference type="OrthoDB" id="9815222at2"/>
<dbReference type="InterPro" id="IPR011545">
    <property type="entry name" value="DEAD/DEAH_box_helicase_dom"/>
</dbReference>
<sequence length="849" mass="94776">MTDLSQIVFESQKFRDIIWSIRLRTLHVEFPMIAMDDEPAALDWNYALLCASALSSVPTERAQNTVLRVAAACLSLDDSDEAHKSAATALLDRVGNHRSVELAESRNLVQKGLWKQLPPLLRLETIGKRLQLSIPLSTGENLAVNSFQSDFWKGAEDYDWVSVSAPTSAGKSRIVREWFLEQIRQHDRYTAVYLAPTRALVEEVSADFREAVPASTGVFVMPWDPDLDRVRRRVLVLTQERLHLIQQSRHPFEIDLLFVDEAQGLGSAERGVLLQQVLDRAVEDRPALQVIFASPLSANPAILLSDKPATVRSQATTSEAVTVNQNLLRVEGVHRAPANRVVSLVDEGQAHQVASFKLQQRATRVPMRIAYVAHALGGNGGGNIVYVNGADDAEKVAKNIADLRLEVAEDEEIENLQELVRTAVHPKYSLADALAKRIAFHYGNMPLTIRSEIERLFGEGKIEFLVCTSTLLEGVNLPCRTIFMRNPQKGRGKPLSEADFWNLAGRAGRWGKEFQGNIVCVDTDDESLWPNLPTVRRRSDLKLATHHGLRDAAPLIAYARSDFAVGSDPASEILFAYLAAQYSSGRDITHHLERMTVQSERLELQRALVRSVDDAQFPHDLIPRHAGISPIAMQRLLERFRETEHDPHELALPLPEEQDSRQRYQDALVLIGQTMTTAFGRPPKPGKPDRRKWQLANLVVNWMQGMPLARLIEQRATGNTPIARAIRDVLSDIETVARFQAPKYLSCYSDVLAVYAAERGVHDVGHGQDITMLLELGVSRSSEVVLMSLGMSRTATIALSQYVTADNWTSSESLDWLRHQNIEGMDIPVLIQKEILDLIAAQSAFPDKA</sequence>
<reference evidence="8" key="1">
    <citation type="submission" date="2016-10" db="EMBL/GenBank/DDBJ databases">
        <authorList>
            <person name="Varghese N."/>
        </authorList>
    </citation>
    <scope>NUCLEOTIDE SEQUENCE [LARGE SCALE GENOMIC DNA]</scope>
    <source>
        <strain evidence="8">DSM 44719</strain>
    </source>
</reference>
<protein>
    <submittedName>
        <fullName evidence="7">Helicase conserved C-terminal domain-containing protein</fullName>
    </submittedName>
</protein>
<evidence type="ECO:0000313" key="8">
    <source>
        <dbReference type="Proteomes" id="UP000183407"/>
    </source>
</evidence>
<dbReference type="InterPro" id="IPR050699">
    <property type="entry name" value="RNA-DNA_Helicase"/>
</dbReference>
<dbReference type="SMART" id="SM00490">
    <property type="entry name" value="HELICc"/>
    <property type="match status" value="1"/>
</dbReference>
<dbReference type="SMART" id="SM00487">
    <property type="entry name" value="DEXDc"/>
    <property type="match status" value="1"/>
</dbReference>
<dbReference type="PROSITE" id="PS51192">
    <property type="entry name" value="HELICASE_ATP_BIND_1"/>
    <property type="match status" value="1"/>
</dbReference>
<dbReference type="EMBL" id="FNTL01000003">
    <property type="protein sequence ID" value="SEB42274.1"/>
    <property type="molecule type" value="Genomic_DNA"/>
</dbReference>
<dbReference type="SUPFAM" id="SSF52540">
    <property type="entry name" value="P-loop containing nucleoside triphosphate hydrolases"/>
    <property type="match status" value="1"/>
</dbReference>
<proteinExistence type="predicted"/>
<dbReference type="InterPro" id="IPR027417">
    <property type="entry name" value="P-loop_NTPase"/>
</dbReference>